<evidence type="ECO:0000313" key="2">
    <source>
        <dbReference type="Proteomes" id="UP001159363"/>
    </source>
</evidence>
<keyword evidence="2" id="KW-1185">Reference proteome</keyword>
<sequence>MFYISGVSRYEPHVQSSLRECKASCEDVPAGPSTTSSTLLRNICIAPAKIAERRLNNSNVAECWSTTEKVNSGI</sequence>
<gene>
    <name evidence="1" type="ORF">PR048_013045</name>
</gene>
<evidence type="ECO:0000313" key="1">
    <source>
        <dbReference type="EMBL" id="KAJ8886833.1"/>
    </source>
</evidence>
<name>A0ABQ9HR21_9NEOP</name>
<proteinExistence type="predicted"/>
<reference evidence="1 2" key="1">
    <citation type="submission" date="2023-02" db="EMBL/GenBank/DDBJ databases">
        <title>LHISI_Scaffold_Assembly.</title>
        <authorList>
            <person name="Stuart O.P."/>
            <person name="Cleave R."/>
            <person name="Magrath M.J.L."/>
            <person name="Mikheyev A.S."/>
        </authorList>
    </citation>
    <scope>NUCLEOTIDE SEQUENCE [LARGE SCALE GENOMIC DNA]</scope>
    <source>
        <strain evidence="1">Daus_M_001</strain>
        <tissue evidence="1">Leg muscle</tissue>
    </source>
</reference>
<dbReference type="Proteomes" id="UP001159363">
    <property type="component" value="Chromosome X"/>
</dbReference>
<organism evidence="1 2">
    <name type="scientific">Dryococelus australis</name>
    <dbReference type="NCBI Taxonomy" id="614101"/>
    <lineage>
        <taxon>Eukaryota</taxon>
        <taxon>Metazoa</taxon>
        <taxon>Ecdysozoa</taxon>
        <taxon>Arthropoda</taxon>
        <taxon>Hexapoda</taxon>
        <taxon>Insecta</taxon>
        <taxon>Pterygota</taxon>
        <taxon>Neoptera</taxon>
        <taxon>Polyneoptera</taxon>
        <taxon>Phasmatodea</taxon>
        <taxon>Verophasmatodea</taxon>
        <taxon>Anareolatae</taxon>
        <taxon>Phasmatidae</taxon>
        <taxon>Eurycanthinae</taxon>
        <taxon>Dryococelus</taxon>
    </lineage>
</organism>
<accession>A0ABQ9HR21</accession>
<comment type="caution">
    <text evidence="1">The sequence shown here is derived from an EMBL/GenBank/DDBJ whole genome shotgun (WGS) entry which is preliminary data.</text>
</comment>
<dbReference type="EMBL" id="JARBHB010000004">
    <property type="protein sequence ID" value="KAJ8886833.1"/>
    <property type="molecule type" value="Genomic_DNA"/>
</dbReference>
<protein>
    <submittedName>
        <fullName evidence="1">Uncharacterized protein</fullName>
    </submittedName>
</protein>